<feature type="compositionally biased region" description="Polar residues" evidence="1">
    <location>
        <begin position="1070"/>
        <end position="1079"/>
    </location>
</feature>
<evidence type="ECO:0000313" key="2">
    <source>
        <dbReference type="EMBL" id="KAF4621420.1"/>
    </source>
</evidence>
<feature type="compositionally biased region" description="Polar residues" evidence="1">
    <location>
        <begin position="829"/>
        <end position="839"/>
    </location>
</feature>
<feature type="region of interest" description="Disordered" evidence="1">
    <location>
        <begin position="413"/>
        <end position="493"/>
    </location>
</feature>
<gene>
    <name evidence="2" type="ORF">D9613_001020</name>
</gene>
<feature type="compositionally biased region" description="Basic and acidic residues" evidence="1">
    <location>
        <begin position="269"/>
        <end position="303"/>
    </location>
</feature>
<keyword evidence="3" id="KW-1185">Reference proteome</keyword>
<feature type="compositionally biased region" description="Pro residues" evidence="1">
    <location>
        <begin position="989"/>
        <end position="999"/>
    </location>
</feature>
<feature type="region of interest" description="Disordered" evidence="1">
    <location>
        <begin position="192"/>
        <end position="222"/>
    </location>
</feature>
<feature type="compositionally biased region" description="Pro residues" evidence="1">
    <location>
        <begin position="452"/>
        <end position="475"/>
    </location>
</feature>
<protein>
    <submittedName>
        <fullName evidence="2">Uncharacterized protein</fullName>
    </submittedName>
</protein>
<name>A0A8H4VV32_9AGAR</name>
<feature type="compositionally biased region" description="Low complexity" evidence="1">
    <location>
        <begin position="543"/>
        <end position="554"/>
    </location>
</feature>
<proteinExistence type="predicted"/>
<feature type="compositionally biased region" description="Basic and acidic residues" evidence="1">
    <location>
        <begin position="853"/>
        <end position="878"/>
    </location>
</feature>
<feature type="region of interest" description="Disordered" evidence="1">
    <location>
        <begin position="1"/>
        <end position="110"/>
    </location>
</feature>
<feature type="compositionally biased region" description="Low complexity" evidence="1">
    <location>
        <begin position="309"/>
        <end position="322"/>
    </location>
</feature>
<feature type="compositionally biased region" description="Low complexity" evidence="1">
    <location>
        <begin position="476"/>
        <end position="489"/>
    </location>
</feature>
<reference evidence="2 3" key="1">
    <citation type="submission" date="2019-12" db="EMBL/GenBank/DDBJ databases">
        <authorList>
            <person name="Floudas D."/>
            <person name="Bentzer J."/>
            <person name="Ahren D."/>
            <person name="Johansson T."/>
            <person name="Persson P."/>
            <person name="Tunlid A."/>
        </authorList>
    </citation>
    <scope>NUCLEOTIDE SEQUENCE [LARGE SCALE GENOMIC DNA]</scope>
    <source>
        <strain evidence="2 3">CBS 102.39</strain>
    </source>
</reference>
<organism evidence="2 3">
    <name type="scientific">Agrocybe pediades</name>
    <dbReference type="NCBI Taxonomy" id="84607"/>
    <lineage>
        <taxon>Eukaryota</taxon>
        <taxon>Fungi</taxon>
        <taxon>Dikarya</taxon>
        <taxon>Basidiomycota</taxon>
        <taxon>Agaricomycotina</taxon>
        <taxon>Agaricomycetes</taxon>
        <taxon>Agaricomycetidae</taxon>
        <taxon>Agaricales</taxon>
        <taxon>Agaricineae</taxon>
        <taxon>Strophariaceae</taxon>
        <taxon>Agrocybe</taxon>
    </lineage>
</organism>
<feature type="region of interest" description="Disordered" evidence="1">
    <location>
        <begin position="631"/>
        <end position="728"/>
    </location>
</feature>
<feature type="compositionally biased region" description="Low complexity" evidence="1">
    <location>
        <begin position="1"/>
        <end position="12"/>
    </location>
</feature>
<feature type="compositionally biased region" description="Basic residues" evidence="1">
    <location>
        <begin position="59"/>
        <end position="68"/>
    </location>
</feature>
<feature type="compositionally biased region" description="Basic residues" evidence="1">
    <location>
        <begin position="258"/>
        <end position="268"/>
    </location>
</feature>
<evidence type="ECO:0000256" key="1">
    <source>
        <dbReference type="SAM" id="MobiDB-lite"/>
    </source>
</evidence>
<feature type="region of interest" description="Disordered" evidence="1">
    <location>
        <begin position="746"/>
        <end position="1079"/>
    </location>
</feature>
<evidence type="ECO:0000313" key="3">
    <source>
        <dbReference type="Proteomes" id="UP000521872"/>
    </source>
</evidence>
<dbReference type="AlphaFoldDB" id="A0A8H4VV32"/>
<feature type="compositionally biased region" description="Basic and acidic residues" evidence="1">
    <location>
        <begin position="192"/>
        <end position="215"/>
    </location>
</feature>
<feature type="compositionally biased region" description="Polar residues" evidence="1">
    <location>
        <begin position="699"/>
        <end position="714"/>
    </location>
</feature>
<feature type="region of interest" description="Disordered" evidence="1">
    <location>
        <begin position="258"/>
        <end position="399"/>
    </location>
</feature>
<sequence length="1079" mass="118984">MSSSTPSPASDDTSSEGEALRAFVDEAIAKDRQAEAAGAFSPRSAILSHSSLRSGMKTKSGHVPHHRPHPDSGAVDKRAKSSNGSKGSSRRHRGMDVGRPSTLSQLVDVDLSKKDPRDEVMRLRELLKTVEKHAVSEARRAEELERANLEALHRVQVLSENRLLAEQEAEKANQEKRLYQLQLDNAQKEIERSQEAVKKTERERDEAEAAAERARAKARKLREQQMVLLAREEGRRLGYEAGLKHAEAELKMITAKKALKAKRAKKEVRRSEKEREREHRPEPREERRRDEPSRREREDDRPEMSPSQLPLRNLPSMSMSMPSRPPSAQGRPPADRPFRFPGYPRIPQPMPQPIPAQPPHPPQRQAQRPPDPRAPPPLQTQGQPPVFPNPRPKQDIVAASPAMIRWELEVPSPEQLTHRSHGSWGRSSNEAIPQIPRDQWVSADQFQQMRPPAGPGLPPGGQPPQFILPPRPPPINTGIPTNITNHTPTKSVKFPLFSRPSLVKTKAASWYRSLSQRKKNKPVIDPIPEESVPQTANTMNTFTTTQPQTGSTMNYEESEPMTASEPPTAGTINPQQPWNGAPGRQSTAPSVRTAQEYAYSRRGRPSSDMMSVSTKISQFDLLSTPYVAAQSVRSGKEGERRQVREKESYLSVIKEDPSSRGNTPSSDRHFAGSADGHGHMRNMPSFGSVAQPPFAPALQNRTSVATMNSSATNKRNSRRPPAIAVPEPDEELEPFGVAYDRHAQVNGSSASLNSRGRHTRTGADLSRRPSRISEKTTPDTSIVIDVVPPSGFAPDVVRSPPHTGRNHLSPYHTYQATPKATPRVAPAQSMASLRTQGGTKLQEPSALLGTPQRRPESRAESQKTPSEELKDAYMREHGSNYAPSPRVQRPPSSMSHAPSHISQAAHKSTRSLQLHTPRPEPTYTPRRYAAESIRPESVRSPAGFSTKNPSTTNLNNNNNNPYLASHTYRSSPKMSQVSLGSHINSQPPHAGPSAPPGPAPNQSTGGLVLQPPIRRERSNASLRSNGSFSRFIPDDYQDPAFWGPNGPGDAPAPSSNSVYGREQMAMRAGSANSGLSYTD</sequence>
<accession>A0A8H4VV32</accession>
<feature type="compositionally biased region" description="Pro residues" evidence="1">
    <location>
        <begin position="344"/>
        <end position="362"/>
    </location>
</feature>
<dbReference type="Proteomes" id="UP000521872">
    <property type="component" value="Unassembled WGS sequence"/>
</dbReference>
<feature type="compositionally biased region" description="Basic and acidic residues" evidence="1">
    <location>
        <begin position="634"/>
        <end position="658"/>
    </location>
</feature>
<feature type="compositionally biased region" description="Basic and acidic residues" evidence="1">
    <location>
        <begin position="23"/>
        <end position="34"/>
    </location>
</feature>
<feature type="compositionally biased region" description="Polar residues" evidence="1">
    <location>
        <begin position="890"/>
        <end position="914"/>
    </location>
</feature>
<feature type="compositionally biased region" description="Basic and acidic residues" evidence="1">
    <location>
        <begin position="765"/>
        <end position="777"/>
    </location>
</feature>
<feature type="compositionally biased region" description="Polar residues" evidence="1">
    <location>
        <begin position="570"/>
        <end position="593"/>
    </location>
</feature>
<feature type="compositionally biased region" description="Polar residues" evidence="1">
    <location>
        <begin position="1019"/>
        <end position="1028"/>
    </location>
</feature>
<feature type="region of interest" description="Disordered" evidence="1">
    <location>
        <begin position="543"/>
        <end position="611"/>
    </location>
</feature>
<feature type="compositionally biased region" description="Polar residues" evidence="1">
    <location>
        <begin position="967"/>
        <end position="986"/>
    </location>
</feature>
<comment type="caution">
    <text evidence="2">The sequence shown here is derived from an EMBL/GenBank/DDBJ whole genome shotgun (WGS) entry which is preliminary data.</text>
</comment>
<dbReference type="EMBL" id="JAACJL010000015">
    <property type="protein sequence ID" value="KAF4621420.1"/>
    <property type="molecule type" value="Genomic_DNA"/>
</dbReference>
<feature type="compositionally biased region" description="Polar residues" evidence="1">
    <location>
        <begin position="943"/>
        <end position="952"/>
    </location>
</feature>